<proteinExistence type="predicted"/>
<name>A0ABR1BKJ4_NECAM</name>
<protein>
    <recommendedName>
        <fullName evidence="3">Reverse transcriptase domain-containing protein</fullName>
    </recommendedName>
</protein>
<gene>
    <name evidence="1" type="primary">Necator_chrI.g354</name>
    <name evidence="1" type="ORF">RB195_004233</name>
</gene>
<organism evidence="1 2">
    <name type="scientific">Necator americanus</name>
    <name type="common">Human hookworm</name>
    <dbReference type="NCBI Taxonomy" id="51031"/>
    <lineage>
        <taxon>Eukaryota</taxon>
        <taxon>Metazoa</taxon>
        <taxon>Ecdysozoa</taxon>
        <taxon>Nematoda</taxon>
        <taxon>Chromadorea</taxon>
        <taxon>Rhabditida</taxon>
        <taxon>Rhabditina</taxon>
        <taxon>Rhabditomorpha</taxon>
        <taxon>Strongyloidea</taxon>
        <taxon>Ancylostomatidae</taxon>
        <taxon>Bunostominae</taxon>
        <taxon>Necator</taxon>
    </lineage>
</organism>
<evidence type="ECO:0000313" key="1">
    <source>
        <dbReference type="EMBL" id="KAK6725787.1"/>
    </source>
</evidence>
<reference evidence="1 2" key="1">
    <citation type="submission" date="2023-08" db="EMBL/GenBank/DDBJ databases">
        <title>A Necator americanus chromosomal reference genome.</title>
        <authorList>
            <person name="Ilik V."/>
            <person name="Petrzelkova K.J."/>
            <person name="Pardy F."/>
            <person name="Fuh T."/>
            <person name="Niatou-Singa F.S."/>
            <person name="Gouil Q."/>
            <person name="Baker L."/>
            <person name="Ritchie M.E."/>
            <person name="Jex A.R."/>
            <person name="Gazzola D."/>
            <person name="Li H."/>
            <person name="Toshio Fujiwara R."/>
            <person name="Zhan B."/>
            <person name="Aroian R.V."/>
            <person name="Pafco B."/>
            <person name="Schwarz E.M."/>
        </authorList>
    </citation>
    <scope>NUCLEOTIDE SEQUENCE [LARGE SCALE GENOMIC DNA]</scope>
    <source>
        <strain evidence="1 2">Aroian</strain>
        <tissue evidence="1">Whole animal</tissue>
    </source>
</reference>
<evidence type="ECO:0008006" key="3">
    <source>
        <dbReference type="Google" id="ProtNLM"/>
    </source>
</evidence>
<dbReference type="EMBL" id="JAVFWL010000001">
    <property type="protein sequence ID" value="KAK6725787.1"/>
    <property type="molecule type" value="Genomic_DNA"/>
</dbReference>
<accession>A0ABR1BKJ4</accession>
<dbReference type="Proteomes" id="UP001303046">
    <property type="component" value="Unassembled WGS sequence"/>
</dbReference>
<comment type="caution">
    <text evidence="1">The sequence shown here is derived from an EMBL/GenBank/DDBJ whole genome shotgun (WGS) entry which is preliminary data.</text>
</comment>
<sequence>MDNEINFLDDIALLFGSTNEAETMLKELNEAGKRIGQFEGSQIGETSSYVYFRRPMNMENHLKKELNGRMKPAWAAFASVKEGRDPLTDQDLRAHLFDFSVLPALCYEAQNWTDTAATSMKLLKTHRTLECCLLKFFQ</sequence>
<keyword evidence="2" id="KW-1185">Reference proteome</keyword>
<evidence type="ECO:0000313" key="2">
    <source>
        <dbReference type="Proteomes" id="UP001303046"/>
    </source>
</evidence>